<evidence type="ECO:0000256" key="4">
    <source>
        <dbReference type="PIRNR" id="PIRNR000777"/>
    </source>
</evidence>
<accession>A0A2K1R0C1</accession>
<dbReference type="InParanoid" id="A0A2K1R0C1"/>
<feature type="compositionally biased region" description="Acidic residues" evidence="5">
    <location>
        <begin position="190"/>
        <end position="218"/>
    </location>
</feature>
<evidence type="ECO:0000313" key="6">
    <source>
        <dbReference type="EMBL" id="PNS20752.1"/>
    </source>
</evidence>
<evidence type="ECO:0000256" key="3">
    <source>
        <dbReference type="ARBA" id="ARBA00023242"/>
    </source>
</evidence>
<comment type="function">
    <text evidence="4">DNA-dependent RNA polymerase catalyzes the transcription of DNA into RNA using the four ribonucleoside triphosphates as substrates. Specific peripheric component of RNA polymerase III which synthesizes small RNAs, such as 5S rRNA and tRNAs.</text>
</comment>
<comment type="subunit">
    <text evidence="4">Component of the RNA polymerase III (Pol III) complex.</text>
</comment>
<dbReference type="PANTHER" id="PTHR15367">
    <property type="entry name" value="DNA-DIRECTED RNA POLYMERASE III"/>
    <property type="match status" value="1"/>
</dbReference>
<dbReference type="AlphaFoldDB" id="A0A2K1R0C1"/>
<dbReference type="FunCoup" id="A0A2K1R0C1">
    <property type="interactions" value="59"/>
</dbReference>
<evidence type="ECO:0000256" key="5">
    <source>
        <dbReference type="SAM" id="MobiDB-lite"/>
    </source>
</evidence>
<dbReference type="GO" id="GO:0005666">
    <property type="term" value="C:RNA polymerase III complex"/>
    <property type="evidence" value="ECO:0007669"/>
    <property type="project" value="UniProtKB-UniRule"/>
</dbReference>
<organism evidence="6 7">
    <name type="scientific">Sphaceloma murrayae</name>
    <dbReference type="NCBI Taxonomy" id="2082308"/>
    <lineage>
        <taxon>Eukaryota</taxon>
        <taxon>Fungi</taxon>
        <taxon>Dikarya</taxon>
        <taxon>Ascomycota</taxon>
        <taxon>Pezizomycotina</taxon>
        <taxon>Dothideomycetes</taxon>
        <taxon>Dothideomycetidae</taxon>
        <taxon>Myriangiales</taxon>
        <taxon>Elsinoaceae</taxon>
        <taxon>Sphaceloma</taxon>
    </lineage>
</organism>
<dbReference type="InterPro" id="IPR024661">
    <property type="entry name" value="RNA_pol_III_Rpc31"/>
</dbReference>
<dbReference type="Pfam" id="PF11705">
    <property type="entry name" value="RNA_pol_3_Rpc31"/>
    <property type="match status" value="1"/>
</dbReference>
<evidence type="ECO:0000256" key="2">
    <source>
        <dbReference type="ARBA" id="ARBA00008352"/>
    </source>
</evidence>
<gene>
    <name evidence="6" type="ORF">CAC42_2683</name>
</gene>
<proteinExistence type="inferred from homology"/>
<comment type="subcellular location">
    <subcellularLocation>
        <location evidence="1 4">Nucleus</location>
    </subcellularLocation>
</comment>
<dbReference type="PANTHER" id="PTHR15367:SF2">
    <property type="entry name" value="DNA-DIRECTED RNA POLYMERASE III SUBUNIT"/>
    <property type="match status" value="1"/>
</dbReference>
<reference evidence="6 7" key="1">
    <citation type="submission" date="2017-06" db="EMBL/GenBank/DDBJ databases">
        <title>Draft genome sequence of a variant of Elsinoe murrayae.</title>
        <authorList>
            <person name="Cheng Q."/>
        </authorList>
    </citation>
    <scope>NUCLEOTIDE SEQUENCE [LARGE SCALE GENOMIC DNA]</scope>
    <source>
        <strain evidence="6 7">CQ-2017a</strain>
    </source>
</reference>
<dbReference type="Proteomes" id="UP000243797">
    <property type="component" value="Unassembled WGS sequence"/>
</dbReference>
<evidence type="ECO:0000313" key="7">
    <source>
        <dbReference type="Proteomes" id="UP000243797"/>
    </source>
</evidence>
<dbReference type="OrthoDB" id="5377312at2759"/>
<name>A0A2K1R0C1_9PEZI</name>
<feature type="compositionally biased region" description="Gly residues" evidence="5">
    <location>
        <begin position="234"/>
        <end position="244"/>
    </location>
</feature>
<keyword evidence="7" id="KW-1185">Reference proteome</keyword>
<comment type="similarity">
    <text evidence="2 4">Belongs to the eukaryotic RPC7 RNA polymerase subunit family.</text>
</comment>
<dbReference type="EMBL" id="NKHZ01000017">
    <property type="protein sequence ID" value="PNS20752.1"/>
    <property type="molecule type" value="Genomic_DNA"/>
</dbReference>
<sequence length="244" mass="27497">MSRGGRGGFRGGKGAVEKTFFTEHDEALASVISTKPSETFPKIDLPNARPPEDNERASVHHYRTLRARIHDGPFYCIIDPSARVSKSSRGGHRTPRTALFDPFEEQPTYSQKFKKQRNHLPNLHKRPFVQEFFPQELWETIGVGIAGEKTHQLSKTVDADEWMDVAEVEENKDADGDEDVDEEKEAKADEDGDKEDDDEDKDPDQFDEDDEDEDDDYNAEQYFSGGEDDDYGDEGGGGGGDEDF</sequence>
<protein>
    <recommendedName>
        <fullName evidence="4">DNA-directed RNA polymerase III subunit</fullName>
    </recommendedName>
</protein>
<evidence type="ECO:0000256" key="1">
    <source>
        <dbReference type="ARBA" id="ARBA00004123"/>
    </source>
</evidence>
<comment type="caution">
    <text evidence="6">The sequence shown here is derived from an EMBL/GenBank/DDBJ whole genome shotgun (WGS) entry which is preliminary data.</text>
</comment>
<dbReference type="GO" id="GO:0006383">
    <property type="term" value="P:transcription by RNA polymerase III"/>
    <property type="evidence" value="ECO:0007669"/>
    <property type="project" value="UniProtKB-UniRule"/>
</dbReference>
<keyword evidence="3 4" id="KW-0539">Nucleus</keyword>
<feature type="region of interest" description="Disordered" evidence="5">
    <location>
        <begin position="170"/>
        <end position="244"/>
    </location>
</feature>
<dbReference type="PIRSF" id="PIRSF000777">
    <property type="entry name" value="RNA_polIII_C31"/>
    <property type="match status" value="1"/>
</dbReference>
<dbReference type="STRING" id="2082308.A0A2K1R0C1"/>